<dbReference type="AlphaFoldDB" id="A0A0N5C211"/>
<accession>A0A0N5C211</accession>
<name>A0A0N5C211_STREA</name>
<keyword evidence="1" id="KW-1185">Reference proteome</keyword>
<sequence>MEVALGQRYSISFIENNILKERLEKFDTALWNSSVQDLQCTETFGHFFSNKRKINHMYDLLFQLQRDLIPEECRGKQGYLKVFLNFVHEQLNLSTHFKFDAEKLANIIRLRNRRYNIVSDSTTSEISVSWKF</sequence>
<protein>
    <submittedName>
        <fullName evidence="2">General transcription factor II-I repeat domain-containing protein 2B</fullName>
    </submittedName>
</protein>
<evidence type="ECO:0000313" key="1">
    <source>
        <dbReference type="Proteomes" id="UP000046392"/>
    </source>
</evidence>
<dbReference type="Proteomes" id="UP000046392">
    <property type="component" value="Unplaced"/>
</dbReference>
<proteinExistence type="predicted"/>
<dbReference type="WBParaSite" id="SPAL_0001202800.1">
    <property type="protein sequence ID" value="SPAL_0001202800.1"/>
    <property type="gene ID" value="SPAL_0001202800"/>
</dbReference>
<reference evidence="2" key="1">
    <citation type="submission" date="2017-02" db="UniProtKB">
        <authorList>
            <consortium name="WormBaseParasite"/>
        </authorList>
    </citation>
    <scope>IDENTIFICATION</scope>
</reference>
<evidence type="ECO:0000313" key="2">
    <source>
        <dbReference type="WBParaSite" id="SPAL_0001202800.1"/>
    </source>
</evidence>
<organism evidence="1 2">
    <name type="scientific">Strongyloides papillosus</name>
    <name type="common">Intestinal threadworm</name>
    <dbReference type="NCBI Taxonomy" id="174720"/>
    <lineage>
        <taxon>Eukaryota</taxon>
        <taxon>Metazoa</taxon>
        <taxon>Ecdysozoa</taxon>
        <taxon>Nematoda</taxon>
        <taxon>Chromadorea</taxon>
        <taxon>Rhabditida</taxon>
        <taxon>Tylenchina</taxon>
        <taxon>Panagrolaimomorpha</taxon>
        <taxon>Strongyloidoidea</taxon>
        <taxon>Strongyloididae</taxon>
        <taxon>Strongyloides</taxon>
    </lineage>
</organism>